<keyword evidence="1" id="KW-0472">Membrane</keyword>
<dbReference type="EMBL" id="VXIT01000005">
    <property type="protein sequence ID" value="KAA6412491.1"/>
    <property type="molecule type" value="Genomic_DNA"/>
</dbReference>
<keyword evidence="1" id="KW-1133">Transmembrane helix</keyword>
<name>A0A5M8PV01_9LECA</name>
<gene>
    <name evidence="2" type="ORF">FRX48_03482</name>
</gene>
<dbReference type="Proteomes" id="UP000324767">
    <property type="component" value="Unassembled WGS sequence"/>
</dbReference>
<protein>
    <submittedName>
        <fullName evidence="2">Uncharacterized protein</fullName>
    </submittedName>
</protein>
<evidence type="ECO:0000313" key="3">
    <source>
        <dbReference type="Proteomes" id="UP000324767"/>
    </source>
</evidence>
<dbReference type="AlphaFoldDB" id="A0A5M8PV01"/>
<evidence type="ECO:0000256" key="1">
    <source>
        <dbReference type="SAM" id="Phobius"/>
    </source>
</evidence>
<organism evidence="2 3">
    <name type="scientific">Lasallia pustulata</name>
    <dbReference type="NCBI Taxonomy" id="136370"/>
    <lineage>
        <taxon>Eukaryota</taxon>
        <taxon>Fungi</taxon>
        <taxon>Dikarya</taxon>
        <taxon>Ascomycota</taxon>
        <taxon>Pezizomycotina</taxon>
        <taxon>Lecanoromycetes</taxon>
        <taxon>OSLEUM clade</taxon>
        <taxon>Umbilicariomycetidae</taxon>
        <taxon>Umbilicariales</taxon>
        <taxon>Umbilicariaceae</taxon>
        <taxon>Lasallia</taxon>
    </lineage>
</organism>
<proteinExistence type="predicted"/>
<keyword evidence="1" id="KW-0812">Transmembrane</keyword>
<sequence length="209" mass="23468">MSPARLSTRLLPRTVYSELELEEPGWAFLLLLMPPRAWLAASWMQVIQWKAADALQMVAKRRGKWRVCDALCFFYHSSAGMPMQHARTPTPQIVWPFAILSLHALLYALPFVAASPRPLPLPQSRRPLPSRISCQLFNPLTFFLCRQFQLSVNQESLPSINANSASFVFTCLTASRRQPARGAGQQPNVPDYTAYIAAACPKSPGPMWL</sequence>
<reference evidence="2 3" key="1">
    <citation type="submission" date="2019-09" db="EMBL/GenBank/DDBJ databases">
        <title>The hologenome of the rock-dwelling lichen Lasallia pustulata.</title>
        <authorList>
            <person name="Greshake Tzovaras B."/>
            <person name="Segers F."/>
            <person name="Bicker A."/>
            <person name="Dal Grande F."/>
            <person name="Otte J."/>
            <person name="Hankeln T."/>
            <person name="Schmitt I."/>
            <person name="Ebersberger I."/>
        </authorList>
    </citation>
    <scope>NUCLEOTIDE SEQUENCE [LARGE SCALE GENOMIC DNA]</scope>
    <source>
        <strain evidence="2">A1-1</strain>
    </source>
</reference>
<accession>A0A5M8PV01</accession>
<feature type="transmembrane region" description="Helical" evidence="1">
    <location>
        <begin position="93"/>
        <end position="116"/>
    </location>
</feature>
<evidence type="ECO:0000313" key="2">
    <source>
        <dbReference type="EMBL" id="KAA6412491.1"/>
    </source>
</evidence>
<comment type="caution">
    <text evidence="2">The sequence shown here is derived from an EMBL/GenBank/DDBJ whole genome shotgun (WGS) entry which is preliminary data.</text>
</comment>